<dbReference type="InterPro" id="IPR015421">
    <property type="entry name" value="PyrdxlP-dep_Trfase_major"/>
</dbReference>
<evidence type="ECO:0008006" key="2">
    <source>
        <dbReference type="Google" id="ProtNLM"/>
    </source>
</evidence>
<dbReference type="GO" id="GO:0030170">
    <property type="term" value="F:pyridoxal phosphate binding"/>
    <property type="evidence" value="ECO:0007669"/>
    <property type="project" value="TreeGrafter"/>
</dbReference>
<dbReference type="CDD" id="cd00616">
    <property type="entry name" value="AHBA_syn"/>
    <property type="match status" value="1"/>
</dbReference>
<evidence type="ECO:0000313" key="1">
    <source>
        <dbReference type="EMBL" id="KKN82921.1"/>
    </source>
</evidence>
<dbReference type="Pfam" id="PF01041">
    <property type="entry name" value="DegT_DnrJ_EryC1"/>
    <property type="match status" value="1"/>
</dbReference>
<dbReference type="InterPro" id="IPR015422">
    <property type="entry name" value="PyrdxlP-dep_Trfase_small"/>
</dbReference>
<dbReference type="AlphaFoldDB" id="A0A0F9WB00"/>
<name>A0A0F9WB00_9ZZZZ</name>
<dbReference type="SUPFAM" id="SSF53383">
    <property type="entry name" value="PLP-dependent transferases"/>
    <property type="match status" value="1"/>
</dbReference>
<dbReference type="PANTHER" id="PTHR30244:SF42">
    <property type="entry name" value="UDP-2-ACETAMIDO-2-DEOXY-3-OXO-D-GLUCURONATE AMINOTRANSFERASE"/>
    <property type="match status" value="1"/>
</dbReference>
<dbReference type="PIRSF" id="PIRSF000390">
    <property type="entry name" value="PLP_StrS"/>
    <property type="match status" value="1"/>
</dbReference>
<dbReference type="InterPro" id="IPR000653">
    <property type="entry name" value="DegT/StrS_aminotransferase"/>
</dbReference>
<dbReference type="Gene3D" id="3.40.640.10">
    <property type="entry name" value="Type I PLP-dependent aspartate aminotransferase-like (Major domain)"/>
    <property type="match status" value="1"/>
</dbReference>
<reference evidence="1" key="1">
    <citation type="journal article" date="2015" name="Nature">
        <title>Complex archaea that bridge the gap between prokaryotes and eukaryotes.</title>
        <authorList>
            <person name="Spang A."/>
            <person name="Saw J.H."/>
            <person name="Jorgensen S.L."/>
            <person name="Zaremba-Niedzwiedzka K."/>
            <person name="Martijn J."/>
            <person name="Lind A.E."/>
            <person name="van Eijk R."/>
            <person name="Schleper C."/>
            <person name="Guy L."/>
            <person name="Ettema T.J."/>
        </authorList>
    </citation>
    <scope>NUCLEOTIDE SEQUENCE</scope>
</reference>
<dbReference type="PANTHER" id="PTHR30244">
    <property type="entry name" value="TRANSAMINASE"/>
    <property type="match status" value="1"/>
</dbReference>
<dbReference type="EMBL" id="LAZR01000193">
    <property type="protein sequence ID" value="KKN82921.1"/>
    <property type="molecule type" value="Genomic_DNA"/>
</dbReference>
<comment type="caution">
    <text evidence="1">The sequence shown here is derived from an EMBL/GenBank/DDBJ whole genome shotgun (WGS) entry which is preliminary data.</text>
</comment>
<dbReference type="GO" id="GO:0008483">
    <property type="term" value="F:transaminase activity"/>
    <property type="evidence" value="ECO:0007669"/>
    <property type="project" value="TreeGrafter"/>
</dbReference>
<organism evidence="1">
    <name type="scientific">marine sediment metagenome</name>
    <dbReference type="NCBI Taxonomy" id="412755"/>
    <lineage>
        <taxon>unclassified sequences</taxon>
        <taxon>metagenomes</taxon>
        <taxon>ecological metagenomes</taxon>
    </lineage>
</organism>
<sequence length="380" mass="41189">MTQSIPFIDLATQRDRIRDKIDRRMAAVLDHGAFVMGPEIRELEAALSRFGQMTHTLSCASGTDALALPLMAWGIRPGDAVFCPSFTFASTAEVVAWFGATPYFVDVDPETFNMDPASLEAAIAEAKAAGDLVPKAIIAVDLFGQPADYPAIRKIADAHGLKLISDAAQGYGATIDGELSSHWSHVVSTSFFPAKPLGCYGDGGAVQTDDEELAAIMASLRVHGQNFEDKYDNIRIGMNGRMDTLQAAILLEKLAIFPDEIAARGRIAARYAQKLSNIVTPQRLLRDATSTWAQYTIRLPDDTDRAKVAASLREAGVPTAIYYPKPLHRQTAYRSFPVVGGELKVSDALSRDVISLPMHAYLAEDTQDFIVEKLAAALTA</sequence>
<accession>A0A0F9WB00</accession>
<dbReference type="Gene3D" id="3.90.1150.10">
    <property type="entry name" value="Aspartate Aminotransferase, domain 1"/>
    <property type="match status" value="1"/>
</dbReference>
<protein>
    <recommendedName>
        <fullName evidence="2">Aminotransferase class I/classII domain-containing protein</fullName>
    </recommendedName>
</protein>
<dbReference type="InterPro" id="IPR015424">
    <property type="entry name" value="PyrdxlP-dep_Trfase"/>
</dbReference>
<gene>
    <name evidence="1" type="ORF">LCGC14_0304610</name>
</gene>
<proteinExistence type="predicted"/>
<dbReference type="GO" id="GO:0000271">
    <property type="term" value="P:polysaccharide biosynthetic process"/>
    <property type="evidence" value="ECO:0007669"/>
    <property type="project" value="TreeGrafter"/>
</dbReference>